<dbReference type="EMBL" id="KN837172">
    <property type="protein sequence ID" value="KIJ37051.1"/>
    <property type="molecule type" value="Genomic_DNA"/>
</dbReference>
<dbReference type="GO" id="GO:0003688">
    <property type="term" value="F:DNA replication origin binding"/>
    <property type="evidence" value="ECO:0007669"/>
    <property type="project" value="TreeGrafter"/>
</dbReference>
<dbReference type="AlphaFoldDB" id="A0A0C9VID9"/>
<feature type="compositionally biased region" description="Acidic residues" evidence="6">
    <location>
        <begin position="458"/>
        <end position="476"/>
    </location>
</feature>
<dbReference type="HOGENOM" id="CLU_010669_1_0_1"/>
<evidence type="ECO:0000256" key="4">
    <source>
        <dbReference type="ARBA" id="ARBA00023125"/>
    </source>
</evidence>
<dbReference type="Pfam" id="PF18137">
    <property type="entry name" value="WHD_ORC"/>
    <property type="match status" value="1"/>
</dbReference>
<sequence>MMKALISGFISHSLSKPISKTPKPSLSLANYDMYILRPWYKAIKEHYGDESPSLVVLLQDLHSTEPSILRDFLEICSCHLPFIPISVLMGSSDADYLHSVLPRLTLSYLRLERFWISSDMKTLQRVIKETFFSPTFKPPVMLGPKAIEIIFTDFQKENATFDAMISTIQLLYMQHFYHPLSILINPQFDTSIEEALESEEDWKPFMKLLRQRLLPSTIRKKEWTELSPEAVLEAAIDSRALFSKQLTDAKIALHLFDVTTIYLKNRGVKGSILSFQTAATKMLEGTLADSVVGICNAIRALESSELKTLLADLLYSYLFSLPPELRSQELEDLRPKMVVVQGSNTPEVHLDIFLKPFRKWLEANLRGFDDIPCLDVWWTGETTIPNSPSNPNPHIAIVTSLLDPRMYLGWNASGKDNIEENPTAFPDVCTLFRRYLESGRMINIYDWYQSFSVSFEDAQSDDDESDDDEMDVDVEDTPTKKRPTRGTASPAKKTAQPDEPSPVKKKRGRPPKAVPPPPPPPPTSSKKKQKKRAEANPDLEHELQARFLRVMHELGFAGFLKHTGRKADHVVKTVFDVLD</sequence>
<accession>A0A0C9VID9</accession>
<dbReference type="GO" id="GO:0005664">
    <property type="term" value="C:nuclear origin of replication recognition complex"/>
    <property type="evidence" value="ECO:0007669"/>
    <property type="project" value="InterPro"/>
</dbReference>
<evidence type="ECO:0000259" key="7">
    <source>
        <dbReference type="Pfam" id="PF07034"/>
    </source>
</evidence>
<protein>
    <recommendedName>
        <fullName evidence="11">Origin recognition complex subunit 3</fullName>
    </recommendedName>
</protein>
<dbReference type="InterPro" id="IPR020795">
    <property type="entry name" value="ORC3"/>
</dbReference>
<evidence type="ECO:0000313" key="9">
    <source>
        <dbReference type="EMBL" id="KIJ37051.1"/>
    </source>
</evidence>
<reference evidence="9 10" key="1">
    <citation type="submission" date="2014-06" db="EMBL/GenBank/DDBJ databases">
        <title>Evolutionary Origins and Diversification of the Mycorrhizal Mutualists.</title>
        <authorList>
            <consortium name="DOE Joint Genome Institute"/>
            <consortium name="Mycorrhizal Genomics Consortium"/>
            <person name="Kohler A."/>
            <person name="Kuo A."/>
            <person name="Nagy L.G."/>
            <person name="Floudas D."/>
            <person name="Copeland A."/>
            <person name="Barry K.W."/>
            <person name="Cichocki N."/>
            <person name="Veneault-Fourrey C."/>
            <person name="LaButti K."/>
            <person name="Lindquist E.A."/>
            <person name="Lipzen A."/>
            <person name="Lundell T."/>
            <person name="Morin E."/>
            <person name="Murat C."/>
            <person name="Riley R."/>
            <person name="Ohm R."/>
            <person name="Sun H."/>
            <person name="Tunlid A."/>
            <person name="Henrissat B."/>
            <person name="Grigoriev I.V."/>
            <person name="Hibbett D.S."/>
            <person name="Martin F."/>
        </authorList>
    </citation>
    <scope>NUCLEOTIDE SEQUENCE [LARGE SCALE GENOMIC DNA]</scope>
    <source>
        <strain evidence="9 10">SS14</strain>
    </source>
</reference>
<dbReference type="GO" id="GO:0005656">
    <property type="term" value="C:nuclear pre-replicative complex"/>
    <property type="evidence" value="ECO:0007669"/>
    <property type="project" value="TreeGrafter"/>
</dbReference>
<feature type="compositionally biased region" description="Pro residues" evidence="6">
    <location>
        <begin position="512"/>
        <end position="523"/>
    </location>
</feature>
<gene>
    <name evidence="9" type="ORF">M422DRAFT_781917</name>
</gene>
<comment type="similarity">
    <text evidence="2">Belongs to the ORC3 family.</text>
</comment>
<dbReference type="PANTHER" id="PTHR12748">
    <property type="entry name" value="ORIGIN RECOGNITION COMPLEX SUBUNIT 3"/>
    <property type="match status" value="1"/>
</dbReference>
<evidence type="ECO:0008006" key="11">
    <source>
        <dbReference type="Google" id="ProtNLM"/>
    </source>
</evidence>
<name>A0A0C9VID9_SPHS4</name>
<comment type="subcellular location">
    <subcellularLocation>
        <location evidence="1">Nucleus</location>
    </subcellularLocation>
</comment>
<dbReference type="GO" id="GO:0006270">
    <property type="term" value="P:DNA replication initiation"/>
    <property type="evidence" value="ECO:0007669"/>
    <property type="project" value="TreeGrafter"/>
</dbReference>
<dbReference type="PANTHER" id="PTHR12748:SF0">
    <property type="entry name" value="ORIGIN RECOGNITION COMPLEX SUBUNIT 3"/>
    <property type="match status" value="1"/>
</dbReference>
<dbReference type="Pfam" id="PF07034">
    <property type="entry name" value="ORC3_N"/>
    <property type="match status" value="1"/>
</dbReference>
<evidence type="ECO:0000313" key="10">
    <source>
        <dbReference type="Proteomes" id="UP000054279"/>
    </source>
</evidence>
<dbReference type="Proteomes" id="UP000054279">
    <property type="component" value="Unassembled WGS sequence"/>
</dbReference>
<organism evidence="9 10">
    <name type="scientific">Sphaerobolus stellatus (strain SS14)</name>
    <dbReference type="NCBI Taxonomy" id="990650"/>
    <lineage>
        <taxon>Eukaryota</taxon>
        <taxon>Fungi</taxon>
        <taxon>Dikarya</taxon>
        <taxon>Basidiomycota</taxon>
        <taxon>Agaricomycotina</taxon>
        <taxon>Agaricomycetes</taxon>
        <taxon>Phallomycetidae</taxon>
        <taxon>Geastrales</taxon>
        <taxon>Sphaerobolaceae</taxon>
        <taxon>Sphaerobolus</taxon>
    </lineage>
</organism>
<proteinExistence type="inferred from homology"/>
<keyword evidence="5" id="KW-0539">Nucleus</keyword>
<evidence type="ECO:0000256" key="6">
    <source>
        <dbReference type="SAM" id="MobiDB-lite"/>
    </source>
</evidence>
<dbReference type="OrthoDB" id="10265211at2759"/>
<dbReference type="InterPro" id="IPR045667">
    <property type="entry name" value="ORC3_N"/>
</dbReference>
<feature type="region of interest" description="Disordered" evidence="6">
    <location>
        <begin position="458"/>
        <end position="538"/>
    </location>
</feature>
<keyword evidence="4" id="KW-0238">DNA-binding</keyword>
<feature type="domain" description="Origin recognition complex subunit 3 N-terminal" evidence="7">
    <location>
        <begin position="23"/>
        <end position="183"/>
    </location>
</feature>
<feature type="domain" description="Origin recognition complex subunit 3 winged helix C-terminal" evidence="8">
    <location>
        <begin position="396"/>
        <end position="575"/>
    </location>
</feature>
<evidence type="ECO:0000259" key="8">
    <source>
        <dbReference type="Pfam" id="PF18137"/>
    </source>
</evidence>
<keyword evidence="10" id="KW-1185">Reference proteome</keyword>
<dbReference type="CDD" id="cd20704">
    <property type="entry name" value="Orc3"/>
    <property type="match status" value="1"/>
</dbReference>
<dbReference type="GO" id="GO:0031261">
    <property type="term" value="C:DNA replication preinitiation complex"/>
    <property type="evidence" value="ECO:0007669"/>
    <property type="project" value="TreeGrafter"/>
</dbReference>
<dbReference type="InterPro" id="IPR040855">
    <property type="entry name" value="ORC_WH_C"/>
</dbReference>
<evidence type="ECO:0000256" key="1">
    <source>
        <dbReference type="ARBA" id="ARBA00004123"/>
    </source>
</evidence>
<evidence type="ECO:0000256" key="3">
    <source>
        <dbReference type="ARBA" id="ARBA00022705"/>
    </source>
</evidence>
<evidence type="ECO:0000256" key="2">
    <source>
        <dbReference type="ARBA" id="ARBA00010977"/>
    </source>
</evidence>
<evidence type="ECO:0000256" key="5">
    <source>
        <dbReference type="ARBA" id="ARBA00023242"/>
    </source>
</evidence>
<keyword evidence="3" id="KW-0235">DNA replication</keyword>